<feature type="domain" description="VWFA" evidence="1">
    <location>
        <begin position="75"/>
        <end position="237"/>
    </location>
</feature>
<dbReference type="SMART" id="SM00327">
    <property type="entry name" value="VWA"/>
    <property type="match status" value="1"/>
</dbReference>
<dbReference type="AlphaFoldDB" id="A0A381UB13"/>
<dbReference type="CDD" id="cd00198">
    <property type="entry name" value="vWFA"/>
    <property type="match status" value="1"/>
</dbReference>
<reference evidence="2" key="1">
    <citation type="submission" date="2018-05" db="EMBL/GenBank/DDBJ databases">
        <authorList>
            <person name="Lanie J.A."/>
            <person name="Ng W.-L."/>
            <person name="Kazmierczak K.M."/>
            <person name="Andrzejewski T.M."/>
            <person name="Davidsen T.M."/>
            <person name="Wayne K.J."/>
            <person name="Tettelin H."/>
            <person name="Glass J.I."/>
            <person name="Rusch D."/>
            <person name="Podicherti R."/>
            <person name="Tsui H.-C.T."/>
            <person name="Winkler M.E."/>
        </authorList>
    </citation>
    <scope>NUCLEOTIDE SEQUENCE</scope>
</reference>
<protein>
    <recommendedName>
        <fullName evidence="1">VWFA domain-containing protein</fullName>
    </recommendedName>
</protein>
<dbReference type="SUPFAM" id="SSF53300">
    <property type="entry name" value="vWA-like"/>
    <property type="match status" value="1"/>
</dbReference>
<dbReference type="PANTHER" id="PTHR33608:SF7">
    <property type="entry name" value="DUF58 DOMAIN-CONTAINING PROTEIN"/>
    <property type="match status" value="1"/>
</dbReference>
<dbReference type="InterPro" id="IPR002035">
    <property type="entry name" value="VWF_A"/>
</dbReference>
<organism evidence="2">
    <name type="scientific">marine metagenome</name>
    <dbReference type="NCBI Taxonomy" id="408172"/>
    <lineage>
        <taxon>unclassified sequences</taxon>
        <taxon>metagenomes</taxon>
        <taxon>ecological metagenomes</taxon>
    </lineage>
</organism>
<name>A0A381UB13_9ZZZZ</name>
<dbReference type="Pfam" id="PF01882">
    <property type="entry name" value="DUF58"/>
    <property type="match status" value="1"/>
</dbReference>
<dbReference type="EMBL" id="UINC01005987">
    <property type="protein sequence ID" value="SVA24778.1"/>
    <property type="molecule type" value="Genomic_DNA"/>
</dbReference>
<dbReference type="Gene3D" id="3.40.50.410">
    <property type="entry name" value="von Willebrand factor, type A domain"/>
    <property type="match status" value="1"/>
</dbReference>
<proteinExistence type="predicted"/>
<sequence>MKPEVLAGLSNLELVARAAVDGFLTGMHRSPFFGFSQEFAEYRAYAEGDDTRFIDWNVYARTNRTYVKRFLGETNTHLVVLLDASASMGFGSTEINKLQYAKYLAATLVYLAAKQHDAVGVIVFDEEVREHRPPSSRSGGLSGVLHAIDRATLGRGTNLKAPFERFRQYQPGRGLVAVISDFYCDPADMIKGVQPLAYQGQDVILFQLLDPQELEPQLTESAVLEDLETGESTEVSPIFMNSRYRNRIGEHIDHLKDVAARAGAGHELIQITDSLKIALRNYLLFRQRRG</sequence>
<dbReference type="InterPro" id="IPR036465">
    <property type="entry name" value="vWFA_dom_sf"/>
</dbReference>
<accession>A0A381UB13</accession>
<dbReference type="InterPro" id="IPR002881">
    <property type="entry name" value="DUF58"/>
</dbReference>
<evidence type="ECO:0000313" key="2">
    <source>
        <dbReference type="EMBL" id="SVA24778.1"/>
    </source>
</evidence>
<gene>
    <name evidence="2" type="ORF">METZ01_LOCUS77632</name>
</gene>
<dbReference type="PANTHER" id="PTHR33608">
    <property type="entry name" value="BLL2464 PROTEIN"/>
    <property type="match status" value="1"/>
</dbReference>
<evidence type="ECO:0000259" key="1">
    <source>
        <dbReference type="SMART" id="SM00327"/>
    </source>
</evidence>